<organism evidence="1 2">
    <name type="scientific">Archangium lansingense</name>
    <dbReference type="NCBI Taxonomy" id="2995310"/>
    <lineage>
        <taxon>Bacteria</taxon>
        <taxon>Pseudomonadati</taxon>
        <taxon>Myxococcota</taxon>
        <taxon>Myxococcia</taxon>
        <taxon>Myxococcales</taxon>
        <taxon>Cystobacterineae</taxon>
        <taxon>Archangiaceae</taxon>
        <taxon>Archangium</taxon>
    </lineage>
</organism>
<accession>A0ABT4AKP0</accession>
<dbReference type="RefSeq" id="WP_267540712.1">
    <property type="nucleotide sequence ID" value="NZ_JAPNKA010000001.1"/>
</dbReference>
<keyword evidence="2" id="KW-1185">Reference proteome</keyword>
<reference evidence="1 2" key="1">
    <citation type="submission" date="2022-11" db="EMBL/GenBank/DDBJ databases">
        <title>Minimal conservation of predation-associated metabolite biosynthetic gene clusters underscores biosynthetic potential of Myxococcota including descriptions for ten novel species: Archangium lansinium sp. nov., Myxococcus landrumus sp. nov., Nannocystis bai.</title>
        <authorList>
            <person name="Ahearne A."/>
            <person name="Stevens C."/>
            <person name="Phillips K."/>
        </authorList>
    </citation>
    <scope>NUCLEOTIDE SEQUENCE [LARGE SCALE GENOMIC DNA]</scope>
    <source>
        <strain evidence="1 2">MIWBW</strain>
    </source>
</reference>
<dbReference type="EMBL" id="JAPNKA010000001">
    <property type="protein sequence ID" value="MCY1082136.1"/>
    <property type="molecule type" value="Genomic_DNA"/>
</dbReference>
<dbReference type="Pfam" id="PF06224">
    <property type="entry name" value="AlkZ-like"/>
    <property type="match status" value="1"/>
</dbReference>
<dbReference type="GO" id="GO:0003677">
    <property type="term" value="F:DNA binding"/>
    <property type="evidence" value="ECO:0007669"/>
    <property type="project" value="UniProtKB-KW"/>
</dbReference>
<gene>
    <name evidence="1" type="ORF">OV287_47605</name>
</gene>
<sequence>MARSTITPALTVSLERVRAHWHRKQGLDEPIQASVEEVVAATGWLRTLGGVDAYLAMRARVPGMKRRQLDEAVEQSRLQVIPAVRGCIYLVPRPEVPLVLRIAEEQHRKRADREHEKAGIAPKELADVGEAVLKALRKGPLSTDALRKALPEGTVRSLGDKGKKVGISSTLPPALRHLEFEGKVERTLDGGRLDTERYLWRLPAKNPLTGAKVPAEAVERHARIAATFFRQAGPTTLESFTTWAALSQREARAAMEKLPLVPVAVEGLAAEAWVLEEELAVLREKVPVSSSLSMLAFEDSYLAFHGGPALFTDPKHHAREVPVWGTTKGSTLGDARYLFMRPLLDGDRLVGFWEYDVDAGAVVFGTFDKVAPKRRKAVEALAGEIATFLRDDVGRAHSFSLDSDDSLRERAALVKEM</sequence>
<dbReference type="PANTHER" id="PTHR38479">
    <property type="entry name" value="LMO0824 PROTEIN"/>
    <property type="match status" value="1"/>
</dbReference>
<dbReference type="PANTHER" id="PTHR38479:SF2">
    <property type="entry name" value="WINGED HELIX DNA-BINDING DOMAIN-CONTAINING PROTEIN"/>
    <property type="match status" value="1"/>
</dbReference>
<protein>
    <submittedName>
        <fullName evidence="1">Winged helix DNA-binding domain-containing protein</fullName>
    </submittedName>
</protein>
<proteinExistence type="predicted"/>
<dbReference type="InterPro" id="IPR009351">
    <property type="entry name" value="AlkZ-like"/>
</dbReference>
<name>A0ABT4AKP0_9BACT</name>
<comment type="caution">
    <text evidence="1">The sequence shown here is derived from an EMBL/GenBank/DDBJ whole genome shotgun (WGS) entry which is preliminary data.</text>
</comment>
<dbReference type="Proteomes" id="UP001207654">
    <property type="component" value="Unassembled WGS sequence"/>
</dbReference>
<evidence type="ECO:0000313" key="2">
    <source>
        <dbReference type="Proteomes" id="UP001207654"/>
    </source>
</evidence>
<evidence type="ECO:0000313" key="1">
    <source>
        <dbReference type="EMBL" id="MCY1082136.1"/>
    </source>
</evidence>
<keyword evidence="1" id="KW-0238">DNA-binding</keyword>